<dbReference type="PROSITE" id="PS00109">
    <property type="entry name" value="PROTEIN_KINASE_TYR"/>
    <property type="match status" value="1"/>
</dbReference>
<dbReference type="InterPro" id="IPR011009">
    <property type="entry name" value="Kinase-like_dom_sf"/>
</dbReference>
<comment type="caution">
    <text evidence="2">The sequence shown here is derived from an EMBL/GenBank/DDBJ whole genome shotgun (WGS) entry which is preliminary data.</text>
</comment>
<reference evidence="2" key="1">
    <citation type="submission" date="2021-02" db="EMBL/GenBank/DDBJ databases">
        <authorList>
            <person name="Nieuwenhuis M."/>
            <person name="Van De Peppel L.J.J."/>
        </authorList>
    </citation>
    <scope>NUCLEOTIDE SEQUENCE</scope>
    <source>
        <strain evidence="2">D49</strain>
    </source>
</reference>
<proteinExistence type="predicted"/>
<dbReference type="SUPFAM" id="SSF56112">
    <property type="entry name" value="Protein kinase-like (PK-like)"/>
    <property type="match status" value="1"/>
</dbReference>
<accession>A0A9P7GGZ1</accession>
<feature type="domain" description="Fungal-type protein kinase" evidence="1">
    <location>
        <begin position="3"/>
        <end position="237"/>
    </location>
</feature>
<evidence type="ECO:0000313" key="3">
    <source>
        <dbReference type="Proteomes" id="UP000717328"/>
    </source>
</evidence>
<protein>
    <recommendedName>
        <fullName evidence="1">Fungal-type protein kinase domain-containing protein</fullName>
    </recommendedName>
</protein>
<feature type="non-terminal residue" evidence="2">
    <location>
        <position position="242"/>
    </location>
</feature>
<evidence type="ECO:0000259" key="1">
    <source>
        <dbReference type="Pfam" id="PF17667"/>
    </source>
</evidence>
<keyword evidence="3" id="KW-1185">Reference proteome</keyword>
<reference evidence="2" key="2">
    <citation type="submission" date="2021-10" db="EMBL/GenBank/DDBJ databases">
        <title>Phylogenomics reveals ancestral predisposition of the termite-cultivated fungus Termitomyces towards a domesticated lifestyle.</title>
        <authorList>
            <person name="Auxier B."/>
            <person name="Grum-Grzhimaylo A."/>
            <person name="Cardenas M.E."/>
            <person name="Lodge J.D."/>
            <person name="Laessoe T."/>
            <person name="Pedersen O."/>
            <person name="Smith M.E."/>
            <person name="Kuyper T.W."/>
            <person name="Franco-Molano E.A."/>
            <person name="Baroni T.J."/>
            <person name="Aanen D.K."/>
        </authorList>
    </citation>
    <scope>NUCLEOTIDE SEQUENCE</scope>
    <source>
        <strain evidence="2">D49</strain>
    </source>
</reference>
<name>A0A9P7GGZ1_9AGAR</name>
<dbReference type="InterPro" id="IPR008266">
    <property type="entry name" value="Tyr_kinase_AS"/>
</dbReference>
<dbReference type="Proteomes" id="UP000717328">
    <property type="component" value="Unassembled WGS sequence"/>
</dbReference>
<gene>
    <name evidence="2" type="ORF">H0H81_008090</name>
</gene>
<sequence length="242" mass="27227">MSYPESLAGRCTRAYPVYEQATKRLFFLKDSWRAEGLNPESHIIELLNECAVPHVPCFVCGGDLPDGATITDIYVPLPPAYAASSGSSDPPSSSNTITPLVLDSQPLTVTSAASSRSASPRSDFAERVRIMKKFKSPPPPPRRAAQWKCGKSWPRITRRFHHRMVTEDIGEQLSRSTRSKIMTRAVYHAFKAHHVAYETCELIHRDISGQNILIVDADGILNDWDLAKFTWQLMDPRHHERT</sequence>
<dbReference type="GO" id="GO:0004672">
    <property type="term" value="F:protein kinase activity"/>
    <property type="evidence" value="ECO:0007669"/>
    <property type="project" value="InterPro"/>
</dbReference>
<evidence type="ECO:0000313" key="2">
    <source>
        <dbReference type="EMBL" id="KAG5646857.1"/>
    </source>
</evidence>
<dbReference type="InterPro" id="IPR040976">
    <property type="entry name" value="Pkinase_fungal"/>
</dbReference>
<dbReference type="EMBL" id="JABCKI010002206">
    <property type="protein sequence ID" value="KAG5646857.1"/>
    <property type="molecule type" value="Genomic_DNA"/>
</dbReference>
<dbReference type="Pfam" id="PF17667">
    <property type="entry name" value="Pkinase_fungal"/>
    <property type="match status" value="1"/>
</dbReference>
<dbReference type="OrthoDB" id="2747778at2759"/>
<organism evidence="2 3">
    <name type="scientific">Sphagnurus paluster</name>
    <dbReference type="NCBI Taxonomy" id="117069"/>
    <lineage>
        <taxon>Eukaryota</taxon>
        <taxon>Fungi</taxon>
        <taxon>Dikarya</taxon>
        <taxon>Basidiomycota</taxon>
        <taxon>Agaricomycotina</taxon>
        <taxon>Agaricomycetes</taxon>
        <taxon>Agaricomycetidae</taxon>
        <taxon>Agaricales</taxon>
        <taxon>Tricholomatineae</taxon>
        <taxon>Lyophyllaceae</taxon>
        <taxon>Sphagnurus</taxon>
    </lineage>
</organism>
<dbReference type="AlphaFoldDB" id="A0A9P7GGZ1"/>